<dbReference type="AlphaFoldDB" id="A0A5J4UXA1"/>
<evidence type="ECO:0000313" key="1">
    <source>
        <dbReference type="EMBL" id="KAA6374541.1"/>
    </source>
</evidence>
<proteinExistence type="predicted"/>
<dbReference type="EMBL" id="SNRW01011899">
    <property type="protein sequence ID" value="KAA6374541.1"/>
    <property type="molecule type" value="Genomic_DNA"/>
</dbReference>
<accession>A0A5J4UXA1</accession>
<organism evidence="1 2">
    <name type="scientific">Streblomastix strix</name>
    <dbReference type="NCBI Taxonomy" id="222440"/>
    <lineage>
        <taxon>Eukaryota</taxon>
        <taxon>Metamonada</taxon>
        <taxon>Preaxostyla</taxon>
        <taxon>Oxymonadida</taxon>
        <taxon>Streblomastigidae</taxon>
        <taxon>Streblomastix</taxon>
    </lineage>
</organism>
<name>A0A5J4UXA1_9EUKA</name>
<comment type="caution">
    <text evidence="1">The sequence shown here is derived from an EMBL/GenBank/DDBJ whole genome shotgun (WGS) entry which is preliminary data.</text>
</comment>
<sequence>MWFLRLMPDEEREEALGRTKERSKNFNQRINTGYIDNAEQWISTTKDTHSAFEHELLRDPDTISKQNHHKYDEIVDYTEAKRTIKKNTTTTRAAKASDPMTIPTIAMSLRLSLKFIMESCKASVTLSLNIFQILLRAFAFVHTLLFPQNYIETSDPIQLSQVFLFQKKML</sequence>
<dbReference type="Proteomes" id="UP000324800">
    <property type="component" value="Unassembled WGS sequence"/>
</dbReference>
<reference evidence="1 2" key="1">
    <citation type="submission" date="2019-03" db="EMBL/GenBank/DDBJ databases">
        <title>Single cell metagenomics reveals metabolic interactions within the superorganism composed of flagellate Streblomastix strix and complex community of Bacteroidetes bacteria on its surface.</title>
        <authorList>
            <person name="Treitli S.C."/>
            <person name="Kolisko M."/>
            <person name="Husnik F."/>
            <person name="Keeling P."/>
            <person name="Hampl V."/>
        </authorList>
    </citation>
    <scope>NUCLEOTIDE SEQUENCE [LARGE SCALE GENOMIC DNA]</scope>
    <source>
        <strain evidence="1">ST1C</strain>
    </source>
</reference>
<gene>
    <name evidence="1" type="ORF">EZS28_029934</name>
</gene>
<protein>
    <submittedName>
        <fullName evidence="1">Uncharacterized protein</fullName>
    </submittedName>
</protein>
<evidence type="ECO:0000313" key="2">
    <source>
        <dbReference type="Proteomes" id="UP000324800"/>
    </source>
</evidence>